<dbReference type="CDD" id="cd03013">
    <property type="entry name" value="PRX5_like"/>
    <property type="match status" value="1"/>
</dbReference>
<feature type="domain" description="Thioredoxin" evidence="9">
    <location>
        <begin position="22"/>
        <end position="178"/>
    </location>
</feature>
<comment type="similarity">
    <text evidence="1 8">Belongs to the peroxiredoxin family. Prx5 subfamily.</text>
</comment>
<dbReference type="GO" id="GO:0005777">
    <property type="term" value="C:peroxisome"/>
    <property type="evidence" value="ECO:0007669"/>
    <property type="project" value="TreeGrafter"/>
</dbReference>
<proteinExistence type="inferred from homology"/>
<keyword evidence="5 8" id="KW-0676">Redox-active center</keyword>
<comment type="caution">
    <text evidence="10">The sequence shown here is derived from an EMBL/GenBank/DDBJ whole genome shotgun (WGS) entry which is preliminary data.</text>
</comment>
<evidence type="ECO:0000313" key="10">
    <source>
        <dbReference type="EMBL" id="KAG2192262.1"/>
    </source>
</evidence>
<dbReference type="EMBL" id="JAEPRD010000303">
    <property type="protein sequence ID" value="KAG2192262.1"/>
    <property type="molecule type" value="Genomic_DNA"/>
</dbReference>
<evidence type="ECO:0000256" key="2">
    <source>
        <dbReference type="ARBA" id="ARBA00022559"/>
    </source>
</evidence>
<keyword evidence="11" id="KW-1185">Reference proteome</keyword>
<evidence type="ECO:0000256" key="8">
    <source>
        <dbReference type="RuleBase" id="RU366011"/>
    </source>
</evidence>
<comment type="function">
    <text evidence="8">Thiol-specific peroxidase that catalyzes the reduction of hydrogen peroxide and organic hydroperoxides to water and alcohols, respectively. Plays a role in cell protection against oxidative stress by detoxifying peroxides.</text>
</comment>
<evidence type="ECO:0000256" key="5">
    <source>
        <dbReference type="ARBA" id="ARBA00023284"/>
    </source>
</evidence>
<evidence type="ECO:0000256" key="7">
    <source>
        <dbReference type="PIRSR" id="PIRSR637944-1"/>
    </source>
</evidence>
<dbReference type="AlphaFoldDB" id="A0A8H7USA0"/>
<keyword evidence="4 8" id="KW-0560">Oxidoreductase</keyword>
<dbReference type="Proteomes" id="UP000603453">
    <property type="component" value="Unassembled WGS sequence"/>
</dbReference>
<dbReference type="GO" id="GO:0045454">
    <property type="term" value="P:cell redox homeostasis"/>
    <property type="evidence" value="ECO:0007669"/>
    <property type="project" value="TreeGrafter"/>
</dbReference>
<dbReference type="SUPFAM" id="SSF52833">
    <property type="entry name" value="Thioredoxin-like"/>
    <property type="match status" value="1"/>
</dbReference>
<dbReference type="FunFam" id="3.40.30.10:FF:000020">
    <property type="entry name" value="Peroxiredoxin"/>
    <property type="match status" value="1"/>
</dbReference>
<protein>
    <recommendedName>
        <fullName evidence="6">Thioredoxin-dependent peroxiredoxin</fullName>
    </recommendedName>
</protein>
<sequence>MLRTSFNIVQRRSFFNTSRVMIAEGDSIPNIEVQLKSPGETVKTLDLFKNKKAVLFGVPGAFTPGCSKTHLPGYVKEAANLKSKGVDLVACVAVNDAFVMSEWGKAHNAEGSVTLLADSKGELAKAMELDFDATGALGNHRFKRFAAILDNGKVTKLFVEPDTTGLNVSLVENVVKSL</sequence>
<keyword evidence="2 8" id="KW-0575">Peroxidase</keyword>
<evidence type="ECO:0000256" key="3">
    <source>
        <dbReference type="ARBA" id="ARBA00022862"/>
    </source>
</evidence>
<reference evidence="10" key="1">
    <citation type="submission" date="2020-12" db="EMBL/GenBank/DDBJ databases">
        <title>Metabolic potential, ecology and presence of endohyphal bacteria is reflected in genomic diversity of Mucoromycotina.</title>
        <authorList>
            <person name="Muszewska A."/>
            <person name="Okrasinska A."/>
            <person name="Steczkiewicz K."/>
            <person name="Drgas O."/>
            <person name="Orlowska M."/>
            <person name="Perlinska-Lenart U."/>
            <person name="Aleksandrzak-Piekarczyk T."/>
            <person name="Szatraj K."/>
            <person name="Zielenkiewicz U."/>
            <person name="Pilsyk S."/>
            <person name="Malc E."/>
            <person name="Mieczkowski P."/>
            <person name="Kruszewska J.S."/>
            <person name="Biernat P."/>
            <person name="Pawlowska J."/>
        </authorList>
    </citation>
    <scope>NUCLEOTIDE SEQUENCE</scope>
    <source>
        <strain evidence="10">WA0000017839</strain>
    </source>
</reference>
<evidence type="ECO:0000256" key="1">
    <source>
        <dbReference type="ARBA" id="ARBA00010505"/>
    </source>
</evidence>
<evidence type="ECO:0000313" key="11">
    <source>
        <dbReference type="Proteomes" id="UP000603453"/>
    </source>
</evidence>
<dbReference type="OrthoDB" id="1882547at2759"/>
<organism evidence="10 11">
    <name type="scientific">Mucor saturninus</name>
    <dbReference type="NCBI Taxonomy" id="64648"/>
    <lineage>
        <taxon>Eukaryota</taxon>
        <taxon>Fungi</taxon>
        <taxon>Fungi incertae sedis</taxon>
        <taxon>Mucoromycota</taxon>
        <taxon>Mucoromycotina</taxon>
        <taxon>Mucoromycetes</taxon>
        <taxon>Mucorales</taxon>
        <taxon>Mucorineae</taxon>
        <taxon>Mucoraceae</taxon>
        <taxon>Mucor</taxon>
    </lineage>
</organism>
<dbReference type="PANTHER" id="PTHR10430:SF16">
    <property type="entry name" value="PEROXIREDOXIN-5, MITOCHONDRIAL"/>
    <property type="match status" value="1"/>
</dbReference>
<gene>
    <name evidence="10" type="ORF">INT47_010041</name>
</gene>
<dbReference type="GO" id="GO:0005739">
    <property type="term" value="C:mitochondrion"/>
    <property type="evidence" value="ECO:0007669"/>
    <property type="project" value="TreeGrafter"/>
</dbReference>
<feature type="active site" description="Cysteine sulfenic acid (-SOH) intermediate" evidence="7">
    <location>
        <position position="66"/>
    </location>
</feature>
<evidence type="ECO:0000256" key="6">
    <source>
        <dbReference type="ARBA" id="ARBA00079296"/>
    </source>
</evidence>
<dbReference type="InterPro" id="IPR013740">
    <property type="entry name" value="Redoxin"/>
</dbReference>
<dbReference type="InterPro" id="IPR036249">
    <property type="entry name" value="Thioredoxin-like_sf"/>
</dbReference>
<evidence type="ECO:0000256" key="4">
    <source>
        <dbReference type="ARBA" id="ARBA00023002"/>
    </source>
</evidence>
<dbReference type="Gene3D" id="3.40.30.10">
    <property type="entry name" value="Glutaredoxin"/>
    <property type="match status" value="1"/>
</dbReference>
<dbReference type="InterPro" id="IPR013766">
    <property type="entry name" value="Thioredoxin_domain"/>
</dbReference>
<name>A0A8H7USA0_9FUNG</name>
<evidence type="ECO:0000259" key="9">
    <source>
        <dbReference type="PROSITE" id="PS51352"/>
    </source>
</evidence>
<accession>A0A8H7USA0</accession>
<dbReference type="PANTHER" id="PTHR10430">
    <property type="entry name" value="PEROXIREDOXIN"/>
    <property type="match status" value="1"/>
</dbReference>
<keyword evidence="3 8" id="KW-0049">Antioxidant</keyword>
<dbReference type="GO" id="GO:0034599">
    <property type="term" value="P:cellular response to oxidative stress"/>
    <property type="evidence" value="ECO:0007669"/>
    <property type="project" value="InterPro"/>
</dbReference>
<dbReference type="PROSITE" id="PS51352">
    <property type="entry name" value="THIOREDOXIN_2"/>
    <property type="match status" value="1"/>
</dbReference>
<dbReference type="Pfam" id="PF08534">
    <property type="entry name" value="Redoxin"/>
    <property type="match status" value="1"/>
</dbReference>
<dbReference type="GO" id="GO:0042744">
    <property type="term" value="P:hydrogen peroxide catabolic process"/>
    <property type="evidence" value="ECO:0007669"/>
    <property type="project" value="TreeGrafter"/>
</dbReference>
<dbReference type="GO" id="GO:0008379">
    <property type="term" value="F:thioredoxin peroxidase activity"/>
    <property type="evidence" value="ECO:0007669"/>
    <property type="project" value="InterPro"/>
</dbReference>
<dbReference type="InterPro" id="IPR037944">
    <property type="entry name" value="PRX5-like"/>
</dbReference>